<proteinExistence type="predicted"/>
<feature type="chain" id="PRO_5008627531" description="DUF7729 domain-containing protein" evidence="2">
    <location>
        <begin position="20"/>
        <end position="269"/>
    </location>
</feature>
<accession>A0A1B9H0L7</accession>
<keyword evidence="1" id="KW-0812">Transmembrane</keyword>
<organism evidence="4 5">
    <name type="scientific">Kwoniella heveanensis BCC8398</name>
    <dbReference type="NCBI Taxonomy" id="1296120"/>
    <lineage>
        <taxon>Eukaryota</taxon>
        <taxon>Fungi</taxon>
        <taxon>Dikarya</taxon>
        <taxon>Basidiomycota</taxon>
        <taxon>Agaricomycotina</taxon>
        <taxon>Tremellomycetes</taxon>
        <taxon>Tremellales</taxon>
        <taxon>Cryptococcaceae</taxon>
        <taxon>Kwoniella</taxon>
    </lineage>
</organism>
<protein>
    <recommendedName>
        <fullName evidence="3">DUF7729 domain-containing protein</fullName>
    </recommendedName>
</protein>
<dbReference type="AlphaFoldDB" id="A0A1B9H0L7"/>
<evidence type="ECO:0000313" key="4">
    <source>
        <dbReference type="EMBL" id="OCF36794.1"/>
    </source>
</evidence>
<dbReference type="PANTHER" id="PTHR34862:SF1">
    <property type="entry name" value="SPARK DOMAIN-CONTAINING PROTEIN"/>
    <property type="match status" value="1"/>
</dbReference>
<feature type="domain" description="DUF7729" evidence="3">
    <location>
        <begin position="56"/>
        <end position="210"/>
    </location>
</feature>
<evidence type="ECO:0000256" key="1">
    <source>
        <dbReference type="SAM" id="Phobius"/>
    </source>
</evidence>
<dbReference type="OrthoDB" id="2536450at2759"/>
<keyword evidence="2" id="KW-0732">Signal</keyword>
<dbReference type="Proteomes" id="UP000092666">
    <property type="component" value="Unassembled WGS sequence"/>
</dbReference>
<evidence type="ECO:0000313" key="5">
    <source>
        <dbReference type="Proteomes" id="UP000092666"/>
    </source>
</evidence>
<reference evidence="4 5" key="1">
    <citation type="submission" date="2013-07" db="EMBL/GenBank/DDBJ databases">
        <title>The Genome Sequence of Cryptococcus heveanensis BCC8398.</title>
        <authorList>
            <consortium name="The Broad Institute Genome Sequencing Platform"/>
            <person name="Cuomo C."/>
            <person name="Litvintseva A."/>
            <person name="Chen Y."/>
            <person name="Heitman J."/>
            <person name="Sun S."/>
            <person name="Springer D."/>
            <person name="Dromer F."/>
            <person name="Young S.K."/>
            <person name="Zeng Q."/>
            <person name="Gargeya S."/>
            <person name="Fitzgerald M."/>
            <person name="Abouelleil A."/>
            <person name="Alvarado L."/>
            <person name="Berlin A.M."/>
            <person name="Chapman S.B."/>
            <person name="Dewar J."/>
            <person name="Goldberg J."/>
            <person name="Griggs A."/>
            <person name="Gujja S."/>
            <person name="Hansen M."/>
            <person name="Howarth C."/>
            <person name="Imamovic A."/>
            <person name="Larimer J."/>
            <person name="McCowan C."/>
            <person name="Murphy C."/>
            <person name="Pearson M."/>
            <person name="Priest M."/>
            <person name="Roberts A."/>
            <person name="Saif S."/>
            <person name="Shea T."/>
            <person name="Sykes S."/>
            <person name="Wortman J."/>
            <person name="Nusbaum C."/>
            <person name="Birren B."/>
        </authorList>
    </citation>
    <scope>NUCLEOTIDE SEQUENCE [LARGE SCALE GENOMIC DNA]</scope>
    <source>
        <strain evidence="4 5">BCC8398</strain>
    </source>
</reference>
<gene>
    <name evidence="4" type="ORF">I316_01390</name>
</gene>
<dbReference type="PROSITE" id="PS51257">
    <property type="entry name" value="PROKAR_LIPOPROTEIN"/>
    <property type="match status" value="1"/>
</dbReference>
<keyword evidence="1" id="KW-1133">Transmembrane helix</keyword>
<dbReference type="Pfam" id="PF24855">
    <property type="entry name" value="DUF7729"/>
    <property type="match status" value="1"/>
</dbReference>
<keyword evidence="1" id="KW-0472">Membrane</keyword>
<reference evidence="5" key="2">
    <citation type="submission" date="2013-12" db="EMBL/GenBank/DDBJ databases">
        <title>Evolution of pathogenesis and genome organization in the Tremellales.</title>
        <authorList>
            <person name="Cuomo C."/>
            <person name="Litvintseva A."/>
            <person name="Heitman J."/>
            <person name="Chen Y."/>
            <person name="Sun S."/>
            <person name="Springer D."/>
            <person name="Dromer F."/>
            <person name="Young S."/>
            <person name="Zeng Q."/>
            <person name="Chapman S."/>
            <person name="Gujja S."/>
            <person name="Saif S."/>
            <person name="Birren B."/>
        </authorList>
    </citation>
    <scope>NUCLEOTIDE SEQUENCE [LARGE SCALE GENOMIC DNA]</scope>
    <source>
        <strain evidence="5">BCC8398</strain>
    </source>
</reference>
<evidence type="ECO:0000259" key="3">
    <source>
        <dbReference type="Pfam" id="PF24855"/>
    </source>
</evidence>
<evidence type="ECO:0000256" key="2">
    <source>
        <dbReference type="SAM" id="SignalP"/>
    </source>
</evidence>
<keyword evidence="5" id="KW-1185">Reference proteome</keyword>
<dbReference type="PANTHER" id="PTHR34862">
    <property type="entry name" value="SPARK DOMAIN-CONTAINING PROTEIN"/>
    <property type="match status" value="1"/>
</dbReference>
<feature type="signal peptide" evidence="2">
    <location>
        <begin position="1"/>
        <end position="19"/>
    </location>
</feature>
<name>A0A1B9H0L7_9TREE</name>
<sequence>MLGRTTLVALAASTSYAVAGCTTQIASLALGDLGSCLQLTSLLPILNNGNGSVVGSVNSYLTSLCSSDTPQCSNSTLSSAQSSISSGCSSDISEGGTSGVEVQGLLTLLQNYDHVYAAGCSKNSTTNDFCLTDTLYTIQNTTGTSLTVDYITSLVSGGSSGLSSLESVFQSGGLCTGCVSGIYYEVKQANSSIAGTSLDQTLTQTCGSDFGASAPNTTSSSAASASSGTTSSGSSGAFVVASPFAGLGTAAALGASMVGAAVFGAVAVF</sequence>
<feature type="transmembrane region" description="Helical" evidence="1">
    <location>
        <begin position="244"/>
        <end position="268"/>
    </location>
</feature>
<dbReference type="InterPro" id="IPR056146">
    <property type="entry name" value="DUF7729"/>
</dbReference>
<dbReference type="EMBL" id="KI669494">
    <property type="protein sequence ID" value="OCF36794.1"/>
    <property type="molecule type" value="Genomic_DNA"/>
</dbReference>